<protein>
    <submittedName>
        <fullName evidence="1">Uncharacterized protein</fullName>
    </submittedName>
</protein>
<dbReference type="AlphaFoldDB" id="A0A4U1JAN5"/>
<dbReference type="Proteomes" id="UP000309215">
    <property type="component" value="Unassembled WGS sequence"/>
</dbReference>
<name>A0A4U1JAN5_9BACT</name>
<evidence type="ECO:0000313" key="1">
    <source>
        <dbReference type="EMBL" id="TKD05329.1"/>
    </source>
</evidence>
<sequence>MAVQLTGPEGFAFARRSVGPSRPPERLALVSRAGTLLFVVDRYEISFADGIRETVYLERLERLLRLDEDPDRGFYEANNAGTDPDELLEKLFATETKRHVGLLRSHFEARSPVAIEVHANVVYRLMQEDDWEAMLAFLNERLPEGGALSIEEIKNFDVEAMIAFDPEEDEPAREDGTGFVMYFHEQDEEDDGLPLLGLCILAHAVVHDIDWMDVEEEPLYDRVLWRAG</sequence>
<dbReference type="RefSeq" id="WP_136930877.1">
    <property type="nucleotide sequence ID" value="NZ_SSMQ01000021.1"/>
</dbReference>
<accession>A0A4U1JAN5</accession>
<evidence type="ECO:0000313" key="2">
    <source>
        <dbReference type="Proteomes" id="UP000309215"/>
    </source>
</evidence>
<dbReference type="OrthoDB" id="9823884at2"/>
<comment type="caution">
    <text evidence="1">The sequence shown here is derived from an EMBL/GenBank/DDBJ whole genome shotgun (WGS) entry which is preliminary data.</text>
</comment>
<reference evidence="1 2" key="1">
    <citation type="submission" date="2019-04" db="EMBL/GenBank/DDBJ databases">
        <authorList>
            <person name="Li Y."/>
            <person name="Wang J."/>
        </authorList>
    </citation>
    <scope>NUCLEOTIDE SEQUENCE [LARGE SCALE GENOMIC DNA]</scope>
    <source>
        <strain evidence="1 2">DSM 14668</strain>
    </source>
</reference>
<organism evidence="1 2">
    <name type="scientific">Polyangium fumosum</name>
    <dbReference type="NCBI Taxonomy" id="889272"/>
    <lineage>
        <taxon>Bacteria</taxon>
        <taxon>Pseudomonadati</taxon>
        <taxon>Myxococcota</taxon>
        <taxon>Polyangia</taxon>
        <taxon>Polyangiales</taxon>
        <taxon>Polyangiaceae</taxon>
        <taxon>Polyangium</taxon>
    </lineage>
</organism>
<keyword evidence="2" id="KW-1185">Reference proteome</keyword>
<dbReference type="EMBL" id="SSMQ01000021">
    <property type="protein sequence ID" value="TKD05329.1"/>
    <property type="molecule type" value="Genomic_DNA"/>
</dbReference>
<proteinExistence type="predicted"/>
<gene>
    <name evidence="1" type="ORF">E8A74_21265</name>
</gene>